<dbReference type="GeneID" id="37624644"/>
<name>A0A345UBK8_9FLOR</name>
<evidence type="ECO:0000256" key="3">
    <source>
        <dbReference type="ARBA" id="ARBA00023274"/>
    </source>
</evidence>
<keyword evidence="3" id="KW-0687">Ribonucleoprotein</keyword>
<dbReference type="GO" id="GO:1990904">
    <property type="term" value="C:ribonucleoprotein complex"/>
    <property type="evidence" value="ECO:0007669"/>
    <property type="project" value="UniProtKB-KW"/>
</dbReference>
<evidence type="ECO:0000256" key="1">
    <source>
        <dbReference type="ARBA" id="ARBA00010761"/>
    </source>
</evidence>
<evidence type="ECO:0000256" key="2">
    <source>
        <dbReference type="ARBA" id="ARBA00022980"/>
    </source>
</evidence>
<geneLocation type="mitochondrion" evidence="4"/>
<proteinExistence type="inferred from homology"/>
<reference evidence="4" key="1">
    <citation type="submission" date="2018-05" db="EMBL/GenBank/DDBJ databases">
        <title>Organellar genomes of Gracilariaceae.</title>
        <authorList>
            <person name="Iha C."/>
            <person name="Oliveira M.C."/>
        </authorList>
    </citation>
    <scope>NUCLEOTIDE SEQUENCE</scope>
</reference>
<sequence>MAKKINPTSLRLGVTQVWDFTLQNYGKLISRNVLYVLKQSQLKNVITQFFNLNKFLVGEQEIWYYHNKLFLNIYFTDYIIKNYSKYSSILQSLSSLIFEWFSLKVQLRIFRRTVWASTPNMLISYADYLIKQHKNPNKVLWQLCQFLKTHLNSTKIIYSTNGIRLVYLKGFQVRLVGRFDNTKNQMSKSIQQGFGTLSLMSLRNRVEFVHKELYTKLGSCGLQIWLFYEISQEINYDQRKKNTQ</sequence>
<accession>A0A345UBK8</accession>
<dbReference type="GO" id="GO:0005840">
    <property type="term" value="C:ribosome"/>
    <property type="evidence" value="ECO:0007669"/>
    <property type="project" value="UniProtKB-KW"/>
</dbReference>
<keyword evidence="4" id="KW-0496">Mitochondrion</keyword>
<dbReference type="AlphaFoldDB" id="A0A345UBK8"/>
<organism evidence="4">
    <name type="scientific">Gracilariopsis mclachlanii</name>
    <dbReference type="NCBI Taxonomy" id="486813"/>
    <lineage>
        <taxon>Eukaryota</taxon>
        <taxon>Rhodophyta</taxon>
        <taxon>Florideophyceae</taxon>
        <taxon>Rhodymeniophycidae</taxon>
        <taxon>Gracilariales</taxon>
        <taxon>Gracilariaceae</taxon>
        <taxon>Gracilariopsis</taxon>
    </lineage>
</organism>
<gene>
    <name evidence="4" type="primary">rps3</name>
</gene>
<evidence type="ECO:0000313" key="4">
    <source>
        <dbReference type="EMBL" id="AXI97844.1"/>
    </source>
</evidence>
<comment type="similarity">
    <text evidence="1">Belongs to the universal ribosomal protein uS3 family.</text>
</comment>
<dbReference type="Gene3D" id="3.30.1140.32">
    <property type="entry name" value="Ribosomal protein S3, C-terminal domain"/>
    <property type="match status" value="1"/>
</dbReference>
<protein>
    <submittedName>
        <fullName evidence="4">Ribosomal protein S3</fullName>
    </submittedName>
</protein>
<dbReference type="InterPro" id="IPR036419">
    <property type="entry name" value="Ribosomal_S3_C_sf"/>
</dbReference>
<dbReference type="SUPFAM" id="SSF54821">
    <property type="entry name" value="Ribosomal protein S3 C-terminal domain"/>
    <property type="match status" value="1"/>
</dbReference>
<dbReference type="RefSeq" id="YP_009511917.1">
    <property type="nucleotide sequence ID" value="NC_039151.1"/>
</dbReference>
<dbReference type="EMBL" id="MH396024">
    <property type="protein sequence ID" value="AXI97844.1"/>
    <property type="molecule type" value="Genomic_DNA"/>
</dbReference>
<keyword evidence="2 4" id="KW-0689">Ribosomal protein</keyword>